<evidence type="ECO:0000313" key="3">
    <source>
        <dbReference type="WBParaSite" id="TTAC_0000408601-mRNA-1"/>
    </source>
</evidence>
<dbReference type="EMBL" id="UYWX01003601">
    <property type="protein sequence ID" value="VDM24109.1"/>
    <property type="molecule type" value="Genomic_DNA"/>
</dbReference>
<dbReference type="Proteomes" id="UP000274429">
    <property type="component" value="Unassembled WGS sequence"/>
</dbReference>
<evidence type="ECO:0000313" key="1">
    <source>
        <dbReference type="EMBL" id="VDM24109.1"/>
    </source>
</evidence>
<protein>
    <submittedName>
        <fullName evidence="3">DUF4304 domain-containing protein</fullName>
    </submittedName>
</protein>
<dbReference type="WBParaSite" id="TTAC_0000408601-mRNA-1">
    <property type="protein sequence ID" value="TTAC_0000408601-mRNA-1"/>
    <property type="gene ID" value="TTAC_0000408601"/>
</dbReference>
<sequence length="250" mass="28173">MISPIAVCEYSKAEDSLRRGYARLSRVVRPEIVELTAKGNTIFIGFAFLERGKSPQIRAVYGDGPSEPEVYTDRSDWYNFDASDYINYFDKPEDILMRVIRSELRKALQAFLKVPGIPDALLEFCLEKNERSTLEIPCRSKLCIHLTIDDFQISYDIGPGNKVAMKIMNMNNVEMPQFIKALSLTELSDVEVFAKHQIGSMMDAVHLTDEVIQRVLVAYAPVKLSEKFPSAECLGVRSSFKSELAGSDLS</sequence>
<organism evidence="3">
    <name type="scientific">Hydatigena taeniaeformis</name>
    <name type="common">Feline tapeworm</name>
    <name type="synonym">Taenia taeniaeformis</name>
    <dbReference type="NCBI Taxonomy" id="6205"/>
    <lineage>
        <taxon>Eukaryota</taxon>
        <taxon>Metazoa</taxon>
        <taxon>Spiralia</taxon>
        <taxon>Lophotrochozoa</taxon>
        <taxon>Platyhelminthes</taxon>
        <taxon>Cestoda</taxon>
        <taxon>Eucestoda</taxon>
        <taxon>Cyclophyllidea</taxon>
        <taxon>Taeniidae</taxon>
        <taxon>Hydatigera</taxon>
    </lineage>
</organism>
<gene>
    <name evidence="1" type="ORF">TTAC_LOCUS4071</name>
</gene>
<reference evidence="1 2" key="2">
    <citation type="submission" date="2018-11" db="EMBL/GenBank/DDBJ databases">
        <authorList>
            <consortium name="Pathogen Informatics"/>
        </authorList>
    </citation>
    <scope>NUCLEOTIDE SEQUENCE [LARGE SCALE GENOMIC DNA]</scope>
</reference>
<keyword evidence="2" id="KW-1185">Reference proteome</keyword>
<proteinExistence type="predicted"/>
<evidence type="ECO:0000313" key="2">
    <source>
        <dbReference type="Proteomes" id="UP000274429"/>
    </source>
</evidence>
<accession>A0A0R3WTJ6</accession>
<dbReference type="AlphaFoldDB" id="A0A0R3WTJ6"/>
<name>A0A0R3WTJ6_HYDTA</name>
<reference evidence="3" key="1">
    <citation type="submission" date="2017-02" db="UniProtKB">
        <authorList>
            <consortium name="WormBaseParasite"/>
        </authorList>
    </citation>
    <scope>IDENTIFICATION</scope>
</reference>